<dbReference type="RefSeq" id="WP_318107713.1">
    <property type="nucleotide sequence ID" value="NZ_CP137573.1"/>
</dbReference>
<dbReference type="Proteomes" id="UP001301731">
    <property type="component" value="Chromosome"/>
</dbReference>
<organism evidence="3 4">
    <name type="scientific">Streptomyces solicathayae</name>
    <dbReference type="NCBI Taxonomy" id="3081768"/>
    <lineage>
        <taxon>Bacteria</taxon>
        <taxon>Bacillati</taxon>
        <taxon>Actinomycetota</taxon>
        <taxon>Actinomycetes</taxon>
        <taxon>Kitasatosporales</taxon>
        <taxon>Streptomycetaceae</taxon>
        <taxon>Streptomyces</taxon>
    </lineage>
</organism>
<feature type="compositionally biased region" description="Basic and acidic residues" evidence="1">
    <location>
        <begin position="838"/>
        <end position="853"/>
    </location>
</feature>
<feature type="compositionally biased region" description="Basic and acidic residues" evidence="1">
    <location>
        <begin position="288"/>
        <end position="301"/>
    </location>
</feature>
<dbReference type="EMBL" id="CP137573">
    <property type="protein sequence ID" value="WOX25259.1"/>
    <property type="molecule type" value="Genomic_DNA"/>
</dbReference>
<feature type="compositionally biased region" description="Basic and acidic residues" evidence="1">
    <location>
        <begin position="478"/>
        <end position="488"/>
    </location>
</feature>
<feature type="transmembrane region" description="Helical" evidence="2">
    <location>
        <begin position="114"/>
        <end position="130"/>
    </location>
</feature>
<keyword evidence="2" id="KW-0472">Membrane</keyword>
<feature type="compositionally biased region" description="Low complexity" evidence="1">
    <location>
        <begin position="255"/>
        <end position="264"/>
    </location>
</feature>
<feature type="transmembrane region" description="Helical" evidence="2">
    <location>
        <begin position="166"/>
        <end position="185"/>
    </location>
</feature>
<evidence type="ECO:0000256" key="1">
    <source>
        <dbReference type="SAM" id="MobiDB-lite"/>
    </source>
</evidence>
<keyword evidence="4" id="KW-1185">Reference proteome</keyword>
<evidence type="ECO:0000313" key="4">
    <source>
        <dbReference type="Proteomes" id="UP001301731"/>
    </source>
</evidence>
<gene>
    <name evidence="3" type="ORF">R2D22_29345</name>
</gene>
<feature type="transmembrane region" description="Helical" evidence="2">
    <location>
        <begin position="30"/>
        <end position="53"/>
    </location>
</feature>
<accession>A0ABZ0M2H6</accession>
<evidence type="ECO:0000256" key="2">
    <source>
        <dbReference type="SAM" id="Phobius"/>
    </source>
</evidence>
<feature type="transmembrane region" description="Helical" evidence="2">
    <location>
        <begin position="90"/>
        <end position="108"/>
    </location>
</feature>
<feature type="region of interest" description="Disordered" evidence="1">
    <location>
        <begin position="828"/>
        <end position="864"/>
    </location>
</feature>
<sequence>MSFYVDAAGLAGAGGSARRTMPTPLVVARWLVYVLFGATIFGGLGLMLSAVQVGAFDGLVLGVLLYAAAPGITGWVLVRRAGTGGNKLRWGLIAVQIWLMMGALGNLRTGSIQGFTQLLLPVVILAFLCVRDTREWFDSDVSERSEEQAFSLAHMITWRRDRGQSALEYTGMIILVVAIVTALLMTNTGGRMAGEFKESVCEVVGQSCPADGGGDETTQAGKGENGGASGGADGGADGGTGDGGADGATGGDTGGNTQDGPGTDLPGASEGDDEGGDPTDPYEQIGDGPKKDDEGDDKGGENNDCSGFWGCSADYGGQVVEGLFVDGIWGDLTDTWNTIIHPIDSISGLGDYGSLLGDTWNESTKDAGSKWDKGDYLGALGDWGGGAVDVVKKPLDDMFIGDEVRDKWNNGEKTQAATNVIWNVGSLFIPGYGEAKAAAKLGKLGRLGKVVNKITEVVDKAKDATGKARKAAAAGDTKGARDAAKEAQDAADDAKKKVEEAGSCTLALGGARRVPYGGGTPRPFGVPGNGTGVVAAPPAAVPVVFAQGPERCEGEAADNAREAQKQADEADNIADAADLDASADKVKQTILDARDKQKTPKEDRFQLNEKGIDNLVKRAKDDPDYRKGEYSKEELASALNDLDAMLKNKAIDNQTRGSLASTVLKATDRHQLAEAMAEVRAAQRSVAEAAPGTKVYGAVGAKKGRQSVDLGDGTKVDVSAVDDVDVLYRGKDGNVNAVEVKNTANAATKATIPAQAKNLADWAKADGANPPRVARYEIEQQKDWHKIFDGYQKGKDGTTPPGTPAQTFADNGLGVRIAGQDFTPQQMKSMNDAWNAKSDAEKRAALDSGKMNDPKSAMDYLGVK</sequence>
<feature type="compositionally biased region" description="Gly residues" evidence="1">
    <location>
        <begin position="223"/>
        <end position="254"/>
    </location>
</feature>
<keyword evidence="2" id="KW-0812">Transmembrane</keyword>
<reference evidence="3 4" key="1">
    <citation type="submission" date="2023-10" db="EMBL/GenBank/DDBJ databases">
        <title>The genome sequence of Streptomyces sp. HUAS YS2.</title>
        <authorList>
            <person name="Mo P."/>
        </authorList>
    </citation>
    <scope>NUCLEOTIDE SEQUENCE [LARGE SCALE GENOMIC DNA]</scope>
    <source>
        <strain evidence="3 4">HUAS YS2</strain>
    </source>
</reference>
<evidence type="ECO:0000313" key="3">
    <source>
        <dbReference type="EMBL" id="WOX25259.1"/>
    </source>
</evidence>
<feature type="region of interest" description="Disordered" evidence="1">
    <location>
        <begin position="212"/>
        <end position="303"/>
    </location>
</feature>
<feature type="region of interest" description="Disordered" evidence="1">
    <location>
        <begin position="465"/>
        <end position="488"/>
    </location>
</feature>
<name>A0ABZ0M2H6_9ACTN</name>
<proteinExistence type="predicted"/>
<keyword evidence="2" id="KW-1133">Transmembrane helix</keyword>
<protein>
    <submittedName>
        <fullName evidence="3">Uncharacterized protein</fullName>
    </submittedName>
</protein>
<feature type="transmembrane region" description="Helical" evidence="2">
    <location>
        <begin position="59"/>
        <end position="78"/>
    </location>
</feature>